<evidence type="ECO:0000256" key="2">
    <source>
        <dbReference type="SAM" id="MobiDB-lite"/>
    </source>
</evidence>
<dbReference type="AlphaFoldDB" id="A0AAD2FRR0"/>
<name>A0AAD2FRR0_9STRA</name>
<organism evidence="3 4">
    <name type="scientific">Cylindrotheca closterium</name>
    <dbReference type="NCBI Taxonomy" id="2856"/>
    <lineage>
        <taxon>Eukaryota</taxon>
        <taxon>Sar</taxon>
        <taxon>Stramenopiles</taxon>
        <taxon>Ochrophyta</taxon>
        <taxon>Bacillariophyta</taxon>
        <taxon>Bacillariophyceae</taxon>
        <taxon>Bacillariophycidae</taxon>
        <taxon>Bacillariales</taxon>
        <taxon>Bacillariaceae</taxon>
        <taxon>Cylindrotheca</taxon>
    </lineage>
</organism>
<evidence type="ECO:0000313" key="4">
    <source>
        <dbReference type="Proteomes" id="UP001295423"/>
    </source>
</evidence>
<gene>
    <name evidence="3" type="ORF">CYCCA115_LOCUS12880</name>
</gene>
<comment type="caution">
    <text evidence="3">The sequence shown here is derived from an EMBL/GenBank/DDBJ whole genome shotgun (WGS) entry which is preliminary data.</text>
</comment>
<sequence>MVAEAARMAAQERVKLKAERRRKEIEVEARRKLATETRKKFETETQRRLEEIEIRRKFEVEAQRKLEYEQQRQHEREQLRRKQEKELAEERNRVEAEMEKMKAEAEARRLAVVAQALELQKVKEAEEQRKKDLKDLILFSTKTLLLRRWVRRLSRNLELIRNSRDDLQNIDPTFFKSTLYLDPLMANPADEERSSIAEQSLPAAGTRSVLETLLRLGVEKRIDLSHLVLEELATFQNVESQRNALQNRASKTRTILLKLGVVVQSHEGADRVSELVRLWISSALETGEVHVTEETSFTVRSLAVLCRNERDISDCDVVLCLHPGGGRSSSVIPAAKSVVLLLDAKYSNRRDLDERGSTAIHPKAVSTEAFESALSSACKVLTRMFLRDFSFSVERKHFFSIASQAIIKSLWMPFSSGTKNEDDIMGRSRIALLALSEEVSFKLKKNRTDLRSWPPNEFSSSTGMVDDYFSQRQGLPVNWIESVDKKGFDSEVSHLLHVFNSPLREVVTDLLGRDAPRRLKDACASMLSRRQFRGCLEKALGWRMGQIEVSSNRYIYFPSGVADSLISGVGRRLSQLLSSKSQGSPSYHIPSRFKLNISTTVDFFETGTVNQSVAANGEIQSISDDLRPLSNAKSSHTVTELVNRKKSGSRELQQHDASFSKRKKRRMEPSHRVMESSSFSKRLESFLDGETLDVQIGDKTLDSILAQRGGSLQEDVAIIKTRKQRKYGRQISNCQI</sequence>
<keyword evidence="4" id="KW-1185">Reference proteome</keyword>
<feature type="coiled-coil region" evidence="1">
    <location>
        <begin position="65"/>
        <end position="170"/>
    </location>
</feature>
<evidence type="ECO:0000256" key="1">
    <source>
        <dbReference type="SAM" id="Coils"/>
    </source>
</evidence>
<feature type="region of interest" description="Disordered" evidence="2">
    <location>
        <begin position="643"/>
        <end position="675"/>
    </location>
</feature>
<proteinExistence type="predicted"/>
<protein>
    <submittedName>
        <fullName evidence="3">Uncharacterized protein</fullName>
    </submittedName>
</protein>
<accession>A0AAD2FRR0</accession>
<evidence type="ECO:0000313" key="3">
    <source>
        <dbReference type="EMBL" id="CAJ1951042.1"/>
    </source>
</evidence>
<dbReference type="EMBL" id="CAKOGP040001777">
    <property type="protein sequence ID" value="CAJ1951042.1"/>
    <property type="molecule type" value="Genomic_DNA"/>
</dbReference>
<dbReference type="Proteomes" id="UP001295423">
    <property type="component" value="Unassembled WGS sequence"/>
</dbReference>
<keyword evidence="1" id="KW-0175">Coiled coil</keyword>
<reference evidence="3" key="1">
    <citation type="submission" date="2023-08" db="EMBL/GenBank/DDBJ databases">
        <authorList>
            <person name="Audoor S."/>
            <person name="Bilcke G."/>
        </authorList>
    </citation>
    <scope>NUCLEOTIDE SEQUENCE</scope>
</reference>